<dbReference type="InterPro" id="IPR011944">
    <property type="entry name" value="Steroid_delta5-4_isomerase"/>
</dbReference>
<protein>
    <submittedName>
        <fullName evidence="2">SgcJ/EcaC family oxidoreductase</fullName>
    </submittedName>
</protein>
<dbReference type="Pfam" id="PF13474">
    <property type="entry name" value="SnoaL_3"/>
    <property type="match status" value="1"/>
</dbReference>
<dbReference type="Gene3D" id="3.10.450.50">
    <property type="match status" value="1"/>
</dbReference>
<name>A0ABT7YT81_9ACTN</name>
<comment type="caution">
    <text evidence="2">The sequence shown here is derived from an EMBL/GenBank/DDBJ whole genome shotgun (WGS) entry which is preliminary data.</text>
</comment>
<dbReference type="RefSeq" id="WP_289958486.1">
    <property type="nucleotide sequence ID" value="NZ_JAUEMJ010000005.1"/>
</dbReference>
<reference evidence="2" key="1">
    <citation type="submission" date="2023-06" db="EMBL/GenBank/DDBJ databases">
        <title>Gycomyces niveus sp.nov., a novel actinomycete isolated from soil in Shouguang.</title>
        <authorList>
            <person name="Yang X."/>
            <person name="Zhao J."/>
        </authorList>
    </citation>
    <scope>NUCLEOTIDE SEQUENCE</scope>
    <source>
        <strain evidence="2">NEAU C2</strain>
    </source>
</reference>
<dbReference type="SUPFAM" id="SSF54427">
    <property type="entry name" value="NTF2-like"/>
    <property type="match status" value="1"/>
</dbReference>
<feature type="domain" description="SnoaL-like" evidence="1">
    <location>
        <begin position="8"/>
        <end position="129"/>
    </location>
</feature>
<dbReference type="InterPro" id="IPR032710">
    <property type="entry name" value="NTF2-like_dom_sf"/>
</dbReference>
<dbReference type="NCBIfam" id="TIGR02246">
    <property type="entry name" value="SgcJ/EcaC family oxidoreductase"/>
    <property type="match status" value="1"/>
</dbReference>
<accession>A0ABT7YT81</accession>
<evidence type="ECO:0000259" key="1">
    <source>
        <dbReference type="Pfam" id="PF13474"/>
    </source>
</evidence>
<organism evidence="2 3">
    <name type="scientific">Glycomyces tritici</name>
    <dbReference type="NCBI Taxonomy" id="2665176"/>
    <lineage>
        <taxon>Bacteria</taxon>
        <taxon>Bacillati</taxon>
        <taxon>Actinomycetota</taxon>
        <taxon>Actinomycetes</taxon>
        <taxon>Glycomycetales</taxon>
        <taxon>Glycomycetaceae</taxon>
        <taxon>Glycomyces</taxon>
    </lineage>
</organism>
<keyword evidence="3" id="KW-1185">Reference proteome</keyword>
<evidence type="ECO:0000313" key="2">
    <source>
        <dbReference type="EMBL" id="MDN3241579.1"/>
    </source>
</evidence>
<dbReference type="InterPro" id="IPR037401">
    <property type="entry name" value="SnoaL-like"/>
</dbReference>
<proteinExistence type="predicted"/>
<dbReference type="EMBL" id="JAUEMJ010000005">
    <property type="protein sequence ID" value="MDN3241579.1"/>
    <property type="molecule type" value="Genomic_DNA"/>
</dbReference>
<dbReference type="Proteomes" id="UP001171902">
    <property type="component" value="Unassembled WGS sequence"/>
</dbReference>
<sequence>MHTSEAEVRALLEVRAACSRDKDAERLMSLYSPDIVYVDVVPPLRITGREAVRANFERWFGEYEGPIDLETHELTVEAGEDLAYAHMIHRDTGTVKDGTLRSILVRSTVCLRRIEGEWLITHEHISVPVDPATMRAWQPQE</sequence>
<evidence type="ECO:0000313" key="3">
    <source>
        <dbReference type="Proteomes" id="UP001171902"/>
    </source>
</evidence>
<gene>
    <name evidence="2" type="ORF">QWI33_17780</name>
</gene>